<evidence type="ECO:0000256" key="3">
    <source>
        <dbReference type="ARBA" id="ARBA00018111"/>
    </source>
</evidence>
<name>A0A1T4LLZ7_9BACT</name>
<evidence type="ECO:0000313" key="8">
    <source>
        <dbReference type="EMBL" id="SJZ55735.1"/>
    </source>
</evidence>
<dbReference type="PANTHER" id="PTHR33602">
    <property type="entry name" value="REGULATORY PROTEIN RECX FAMILY PROTEIN"/>
    <property type="match status" value="1"/>
</dbReference>
<evidence type="ECO:0000256" key="1">
    <source>
        <dbReference type="ARBA" id="ARBA00004496"/>
    </source>
</evidence>
<dbReference type="Pfam" id="PF21981">
    <property type="entry name" value="RecX_HTH3"/>
    <property type="match status" value="1"/>
</dbReference>
<evidence type="ECO:0000256" key="5">
    <source>
        <dbReference type="HAMAP-Rule" id="MF_01114"/>
    </source>
</evidence>
<dbReference type="Gene3D" id="1.10.10.10">
    <property type="entry name" value="Winged helix-like DNA-binding domain superfamily/Winged helix DNA-binding domain"/>
    <property type="match status" value="2"/>
</dbReference>
<dbReference type="PANTHER" id="PTHR33602:SF1">
    <property type="entry name" value="REGULATORY PROTEIN RECX FAMILY PROTEIN"/>
    <property type="match status" value="1"/>
</dbReference>
<dbReference type="HAMAP" id="MF_01114">
    <property type="entry name" value="RecX"/>
    <property type="match status" value="1"/>
</dbReference>
<dbReference type="InterPro" id="IPR053925">
    <property type="entry name" value="RecX_HTH_3rd"/>
</dbReference>
<dbReference type="STRING" id="28136.SAMN02745202_00450"/>
<protein>
    <recommendedName>
        <fullName evidence="3 5">Regulatory protein RecX</fullName>
    </recommendedName>
</protein>
<feature type="domain" description="RecX second three-helical" evidence="6">
    <location>
        <begin position="65"/>
        <end position="101"/>
    </location>
</feature>
<dbReference type="GO" id="GO:0006282">
    <property type="term" value="P:regulation of DNA repair"/>
    <property type="evidence" value="ECO:0007669"/>
    <property type="project" value="UniProtKB-UniRule"/>
</dbReference>
<organism evidence="8 9">
    <name type="scientific">Segatella oulorum</name>
    <dbReference type="NCBI Taxonomy" id="28136"/>
    <lineage>
        <taxon>Bacteria</taxon>
        <taxon>Pseudomonadati</taxon>
        <taxon>Bacteroidota</taxon>
        <taxon>Bacteroidia</taxon>
        <taxon>Bacteroidales</taxon>
        <taxon>Prevotellaceae</taxon>
        <taxon>Segatella</taxon>
    </lineage>
</organism>
<dbReference type="eggNOG" id="COG2137">
    <property type="taxonomic scope" value="Bacteria"/>
</dbReference>
<dbReference type="Proteomes" id="UP000190065">
    <property type="component" value="Unassembled WGS sequence"/>
</dbReference>
<comment type="similarity">
    <text evidence="2 5">Belongs to the RecX family.</text>
</comment>
<sequence length="172" mass="20459">MEYERQLKKKTKEMTEEQALQRLSALCAKGEHCTYEMEEKLRKWQIDEAAQARIMAFLTEKKFIDDVRFCEAFIQDKLKYNGWGRRKIAQALYLKHIDSSISEPLLDEIADDLYMEKLRPLVEKKWKSIKARNDYERAMKLIQYAMGRGFDIDLIRKCIQEMGEKTDEDADC</sequence>
<dbReference type="GO" id="GO:0005737">
    <property type="term" value="C:cytoplasm"/>
    <property type="evidence" value="ECO:0007669"/>
    <property type="project" value="UniProtKB-SubCell"/>
</dbReference>
<comment type="subcellular location">
    <subcellularLocation>
        <location evidence="1 5">Cytoplasm</location>
    </subcellularLocation>
</comment>
<accession>A0A1T4LLZ7</accession>
<dbReference type="InterPro" id="IPR003783">
    <property type="entry name" value="Regulatory_RecX"/>
</dbReference>
<dbReference type="EMBL" id="FUXK01000004">
    <property type="protein sequence ID" value="SJZ55735.1"/>
    <property type="molecule type" value="Genomic_DNA"/>
</dbReference>
<evidence type="ECO:0000313" key="9">
    <source>
        <dbReference type="Proteomes" id="UP000190065"/>
    </source>
</evidence>
<evidence type="ECO:0000259" key="6">
    <source>
        <dbReference type="Pfam" id="PF02631"/>
    </source>
</evidence>
<proteinExistence type="inferred from homology"/>
<gene>
    <name evidence="5" type="primary">recX</name>
    <name evidence="8" type="ORF">SAMN02745202_00450</name>
</gene>
<dbReference type="InterPro" id="IPR036388">
    <property type="entry name" value="WH-like_DNA-bd_sf"/>
</dbReference>
<reference evidence="8 9" key="1">
    <citation type="submission" date="2017-02" db="EMBL/GenBank/DDBJ databases">
        <authorList>
            <person name="Peterson S.W."/>
        </authorList>
    </citation>
    <scope>NUCLEOTIDE SEQUENCE [LARGE SCALE GENOMIC DNA]</scope>
    <source>
        <strain evidence="8 9">ATCC 43324</strain>
    </source>
</reference>
<evidence type="ECO:0000256" key="4">
    <source>
        <dbReference type="ARBA" id="ARBA00022490"/>
    </source>
</evidence>
<keyword evidence="4 5" id="KW-0963">Cytoplasm</keyword>
<dbReference type="Pfam" id="PF02631">
    <property type="entry name" value="RecX_HTH2"/>
    <property type="match status" value="1"/>
</dbReference>
<comment type="function">
    <text evidence="5">Modulates RecA activity.</text>
</comment>
<feature type="domain" description="RecX third three-helical" evidence="7">
    <location>
        <begin position="114"/>
        <end position="159"/>
    </location>
</feature>
<dbReference type="InterPro" id="IPR053924">
    <property type="entry name" value="RecX_HTH_2nd"/>
</dbReference>
<evidence type="ECO:0000256" key="2">
    <source>
        <dbReference type="ARBA" id="ARBA00009695"/>
    </source>
</evidence>
<evidence type="ECO:0000259" key="7">
    <source>
        <dbReference type="Pfam" id="PF21981"/>
    </source>
</evidence>
<dbReference type="RefSeq" id="WP_234400825.1">
    <property type="nucleotide sequence ID" value="NZ_FUXK01000004.1"/>
</dbReference>
<dbReference type="AlphaFoldDB" id="A0A1T4LLZ7"/>